<dbReference type="RefSeq" id="WP_170935537.1">
    <property type="nucleotide sequence ID" value="NZ_FZPA01000008.1"/>
</dbReference>
<feature type="domain" description="ChrB C-terminal" evidence="1">
    <location>
        <begin position="179"/>
        <end position="310"/>
    </location>
</feature>
<gene>
    <name evidence="3" type="ORF">SAMN06295955_108110</name>
</gene>
<evidence type="ECO:0008006" key="5">
    <source>
        <dbReference type="Google" id="ProtNLM"/>
    </source>
</evidence>
<dbReference type="Pfam" id="PF09828">
    <property type="entry name" value="ChrB_C"/>
    <property type="match status" value="1"/>
</dbReference>
<reference evidence="3 4" key="1">
    <citation type="submission" date="2017-06" db="EMBL/GenBank/DDBJ databases">
        <authorList>
            <person name="Kim H.J."/>
            <person name="Triplett B.A."/>
        </authorList>
    </citation>
    <scope>NUCLEOTIDE SEQUENCE [LARGE SCALE GENOMIC DNA]</scope>
    <source>
        <strain evidence="3 4">DS15</strain>
    </source>
</reference>
<evidence type="ECO:0000313" key="3">
    <source>
        <dbReference type="EMBL" id="SNS95889.1"/>
    </source>
</evidence>
<sequence length="317" mass="35030">MNSADSEHWLALLHQLPAKPPYLRVKIWRRLQAIGAVPLKNAVHVLPRREGAEAAFHELLAEITSSGGEAVLIDAQMIEGQSDAELRSLFDAARDADYAELAQAARHLLDTGPPSGTEIAKLQRRLAEIVRLDFFGAHGRQGAEAALRELDEKRYAHPDIGRAGEPIPLSPADLTNRVWVTRRGVHVDRIACGWLIRRFIDPEVSFKFVGGKGYMPESGELRFDMADAEFTHEEDRCSFETLVLRAGLDDPALTAIGELIHELDIADGKFDRPEAPGLGAMLNGICASSEDDLERIARGSDALDQFHAYFSNRKAPR</sequence>
<evidence type="ECO:0000313" key="4">
    <source>
        <dbReference type="Proteomes" id="UP000198339"/>
    </source>
</evidence>
<dbReference type="AlphaFoldDB" id="A0A239IQP8"/>
<dbReference type="EMBL" id="FZPA01000008">
    <property type="protein sequence ID" value="SNS95889.1"/>
    <property type="molecule type" value="Genomic_DNA"/>
</dbReference>
<proteinExistence type="predicted"/>
<dbReference type="Pfam" id="PF20229">
    <property type="entry name" value="ChrB_N"/>
    <property type="match status" value="1"/>
</dbReference>
<organism evidence="3 4">
    <name type="scientific">Sphingopyxis indica</name>
    <dbReference type="NCBI Taxonomy" id="436663"/>
    <lineage>
        <taxon>Bacteria</taxon>
        <taxon>Pseudomonadati</taxon>
        <taxon>Pseudomonadota</taxon>
        <taxon>Alphaproteobacteria</taxon>
        <taxon>Sphingomonadales</taxon>
        <taxon>Sphingomonadaceae</taxon>
        <taxon>Sphingopyxis</taxon>
    </lineage>
</organism>
<dbReference type="InterPro" id="IPR018634">
    <property type="entry name" value="ChrB_C"/>
</dbReference>
<feature type="domain" description="ChrB N-terminal" evidence="2">
    <location>
        <begin position="24"/>
        <end position="103"/>
    </location>
</feature>
<accession>A0A239IQP8</accession>
<evidence type="ECO:0000259" key="1">
    <source>
        <dbReference type="Pfam" id="PF09828"/>
    </source>
</evidence>
<protein>
    <recommendedName>
        <fullName evidence="5">ChrB protein</fullName>
    </recommendedName>
</protein>
<name>A0A239IQP8_9SPHN</name>
<keyword evidence="4" id="KW-1185">Reference proteome</keyword>
<dbReference type="Proteomes" id="UP000198339">
    <property type="component" value="Unassembled WGS sequence"/>
</dbReference>
<evidence type="ECO:0000259" key="2">
    <source>
        <dbReference type="Pfam" id="PF20229"/>
    </source>
</evidence>
<dbReference type="InterPro" id="IPR046858">
    <property type="entry name" value="ChrB_N"/>
</dbReference>